<dbReference type="Gene3D" id="2.40.160.20">
    <property type="match status" value="1"/>
</dbReference>
<dbReference type="PANTHER" id="PTHR37315:SF1">
    <property type="entry name" value="UPF0311 PROTEIN BLR7842"/>
    <property type="match status" value="1"/>
</dbReference>
<dbReference type="InterPro" id="IPR020915">
    <property type="entry name" value="UPF0311"/>
</dbReference>
<comment type="caution">
    <text evidence="2">The sequence shown here is derived from an EMBL/GenBank/DDBJ whole genome shotgun (WGS) entry which is preliminary data.</text>
</comment>
<evidence type="ECO:0000313" key="3">
    <source>
        <dbReference type="Proteomes" id="UP000292085"/>
    </source>
</evidence>
<dbReference type="Proteomes" id="UP000292085">
    <property type="component" value="Unassembled WGS sequence"/>
</dbReference>
<evidence type="ECO:0000313" key="2">
    <source>
        <dbReference type="EMBL" id="RZF63874.1"/>
    </source>
</evidence>
<proteinExistence type="inferred from homology"/>
<dbReference type="Pfam" id="PF11578">
    <property type="entry name" value="DUF3237"/>
    <property type="match status" value="1"/>
</dbReference>
<evidence type="ECO:0000256" key="1">
    <source>
        <dbReference type="HAMAP-Rule" id="MF_00775"/>
    </source>
</evidence>
<name>A0A4Q6Y2D4_9SPHN</name>
<gene>
    <name evidence="2" type="ORF">EWE75_13870</name>
</gene>
<dbReference type="OrthoDB" id="5294829at2"/>
<accession>A0A4Q6Y2D4</accession>
<dbReference type="EMBL" id="SGIS01000020">
    <property type="protein sequence ID" value="RZF63874.1"/>
    <property type="molecule type" value="Genomic_DNA"/>
</dbReference>
<comment type="similarity">
    <text evidence="1">Belongs to the UPF0311 family.</text>
</comment>
<dbReference type="PANTHER" id="PTHR37315">
    <property type="entry name" value="UPF0311 PROTEIN BLR7842"/>
    <property type="match status" value="1"/>
</dbReference>
<sequence>MPIDLTPDIQPTRVSEPEFEFVMQTRVLVNPKLRVLGNVGGSGDRKMLEILGGDFEGPKLRGKILPGGGDWPLLRPDGVGIVDARYTFETDDGVYINIINTGYRHAPPETLAVLDAKRAVADPNGYYLRTYTRFEAPLGKYEWLSKHVFVGIGERHPEVLFLRYFMLL</sequence>
<protein>
    <recommendedName>
        <fullName evidence="1">UPF0311 protein EWE75_13870</fullName>
    </recommendedName>
</protein>
<dbReference type="HAMAP" id="MF_00775">
    <property type="entry name" value="UPF0311"/>
    <property type="match status" value="1"/>
</dbReference>
<organism evidence="2 3">
    <name type="scientific">Sphingomonas populi</name>
    <dbReference type="NCBI Taxonomy" id="2484750"/>
    <lineage>
        <taxon>Bacteria</taxon>
        <taxon>Pseudomonadati</taxon>
        <taxon>Pseudomonadota</taxon>
        <taxon>Alphaproteobacteria</taxon>
        <taxon>Sphingomonadales</taxon>
        <taxon>Sphingomonadaceae</taxon>
        <taxon>Sphingomonas</taxon>
    </lineage>
</organism>
<reference evidence="2 3" key="1">
    <citation type="submission" date="2019-02" db="EMBL/GenBank/DDBJ databases">
        <authorList>
            <person name="Li Y."/>
        </authorList>
    </citation>
    <scope>NUCLEOTIDE SEQUENCE [LARGE SCALE GENOMIC DNA]</scope>
    <source>
        <strain evidence="2 3">3-7</strain>
    </source>
</reference>
<dbReference type="RefSeq" id="WP_130158459.1">
    <property type="nucleotide sequence ID" value="NZ_SGIS01000020.1"/>
</dbReference>
<dbReference type="AlphaFoldDB" id="A0A4Q6Y2D4"/>
<keyword evidence="3" id="KW-1185">Reference proteome</keyword>